<accession>A0A1E7Z3U0</accession>
<comment type="caution">
    <text evidence="2">The sequence shown here is derived from an EMBL/GenBank/DDBJ whole genome shotgun (WGS) entry which is preliminary data.</text>
</comment>
<dbReference type="Proteomes" id="UP000243534">
    <property type="component" value="Unassembled WGS sequence"/>
</dbReference>
<evidence type="ECO:0000313" key="3">
    <source>
        <dbReference type="Proteomes" id="UP000243534"/>
    </source>
</evidence>
<gene>
    <name evidence="2" type="ORF">BBW68_01090</name>
</gene>
<dbReference type="OrthoDB" id="6629009at2"/>
<evidence type="ECO:0000256" key="1">
    <source>
        <dbReference type="SAM" id="Phobius"/>
    </source>
</evidence>
<dbReference type="RefSeq" id="WP_070133900.1">
    <property type="nucleotide sequence ID" value="NZ_MAYS01000090.1"/>
</dbReference>
<dbReference type="CDD" id="cd16385">
    <property type="entry name" value="IcmL"/>
    <property type="match status" value="1"/>
</dbReference>
<keyword evidence="1" id="KW-0472">Membrane</keyword>
<keyword evidence="1" id="KW-0812">Transmembrane</keyword>
<reference evidence="2 3" key="1">
    <citation type="submission" date="2016-07" db="EMBL/GenBank/DDBJ databases">
        <authorList>
            <person name="Yuval B."/>
        </authorList>
    </citation>
    <scope>NUCLEOTIDE SEQUENCE [LARGE SCALE GENOMIC DNA]</scope>
    <source>
        <strain evidence="2 3">IL</strain>
    </source>
</reference>
<dbReference type="EMBL" id="MAYS01000090">
    <property type="protein sequence ID" value="OFC63413.1"/>
    <property type="molecule type" value="Genomic_DNA"/>
</dbReference>
<proteinExistence type="predicted"/>
<name>A0A1E7Z3U0_9GAMM</name>
<sequence length="223" mass="24993">MNKKEKGNEKDNPLTSALLEANSRNIRDVLSRYGLKANLVLGAALCVSLVLNTTMFSYIINTPNKYFATKNGFVLPVVPSNVPGYSDTDVMEFASTVMNKALQLDFVHYEQTMSSQKQYFTTTGYDSFYKALESSGQKDNIINNKLNIRTSISPGSLVTEGLLNDQKTYAWQFRYPVIMQRVGHFDTYKEERYDLFVQVIRVSTDSNPNGIAIAAVVLKPAEA</sequence>
<evidence type="ECO:0000313" key="2">
    <source>
        <dbReference type="EMBL" id="OFC63413.1"/>
    </source>
</evidence>
<keyword evidence="1" id="KW-1133">Transmembrane helix</keyword>
<dbReference type="Pfam" id="PF11393">
    <property type="entry name" value="T4BSS_DotI_IcmL"/>
    <property type="match status" value="1"/>
</dbReference>
<organism evidence="2 3">
    <name type="scientific">Candidatus Erwinia dacicola</name>
    <dbReference type="NCBI Taxonomy" id="252393"/>
    <lineage>
        <taxon>Bacteria</taxon>
        <taxon>Pseudomonadati</taxon>
        <taxon>Pseudomonadota</taxon>
        <taxon>Gammaproteobacteria</taxon>
        <taxon>Enterobacterales</taxon>
        <taxon>Erwiniaceae</taxon>
        <taxon>Erwinia</taxon>
    </lineage>
</organism>
<protein>
    <submittedName>
        <fullName evidence="2">Uncharacterized protein</fullName>
    </submittedName>
</protein>
<dbReference type="AlphaFoldDB" id="A0A1E7Z3U0"/>
<feature type="transmembrane region" description="Helical" evidence="1">
    <location>
        <begin position="39"/>
        <end position="60"/>
    </location>
</feature>
<dbReference type="InterPro" id="IPR021055">
    <property type="entry name" value="T4BSS_IcmL/DotI"/>
</dbReference>